<dbReference type="EMBL" id="JBHPKH010000002">
    <property type="protein sequence ID" value="MFC1572056.1"/>
    <property type="molecule type" value="Genomic_DNA"/>
</dbReference>
<keyword evidence="3" id="KW-1185">Reference proteome</keyword>
<dbReference type="InterPro" id="IPR017508">
    <property type="entry name" value="HipA_N1"/>
</dbReference>
<feature type="domain" description="HipA N-terminal subdomain 1" evidence="1">
    <location>
        <begin position="5"/>
        <end position="99"/>
    </location>
</feature>
<comment type="caution">
    <text evidence="2">The sequence shown here is derived from an EMBL/GenBank/DDBJ whole genome shotgun (WGS) entry which is preliminary data.</text>
</comment>
<proteinExistence type="predicted"/>
<evidence type="ECO:0000313" key="3">
    <source>
        <dbReference type="Proteomes" id="UP001593833"/>
    </source>
</evidence>
<dbReference type="Proteomes" id="UP001593833">
    <property type="component" value="Unassembled WGS sequence"/>
</dbReference>
<sequence>MRRAKVLMHSVPAGVFEEIDRGTAYRFTYQAGYDGEPISRTMPVRAAPYEFKGFPAFFDGLLPEGEMLDGLLRQHKIDSKDRFTQLLAVGGEMVGAVTVEVLQ</sequence>
<evidence type="ECO:0000259" key="1">
    <source>
        <dbReference type="Pfam" id="PF13657"/>
    </source>
</evidence>
<reference evidence="2 3" key="1">
    <citation type="submission" date="2024-09" db="EMBL/GenBank/DDBJ databases">
        <authorList>
            <person name="D'Angelo T."/>
        </authorList>
    </citation>
    <scope>NUCLEOTIDE SEQUENCE [LARGE SCALE GENOMIC DNA]</scope>
    <source>
        <strain evidence="2">SAG AM-320-E07</strain>
    </source>
</reference>
<protein>
    <submittedName>
        <fullName evidence="2">HipA N-terminal domain-containing protein</fullName>
    </submittedName>
</protein>
<organism evidence="2 3">
    <name type="scientific">Eiseniibacteriota bacterium</name>
    <dbReference type="NCBI Taxonomy" id="2212470"/>
    <lineage>
        <taxon>Bacteria</taxon>
        <taxon>Candidatus Eiseniibacteriota</taxon>
    </lineage>
</organism>
<dbReference type="Pfam" id="PF13657">
    <property type="entry name" value="Couple_hipA"/>
    <property type="match status" value="1"/>
</dbReference>
<dbReference type="NCBIfam" id="TIGR03071">
    <property type="entry name" value="couple_hipA"/>
    <property type="match status" value="1"/>
</dbReference>
<accession>A0ABV6YIW4</accession>
<evidence type="ECO:0000313" key="2">
    <source>
        <dbReference type="EMBL" id="MFC1572056.1"/>
    </source>
</evidence>
<name>A0ABV6YIW4_UNCEI</name>
<gene>
    <name evidence="2" type="ORF">ACFL6M_00495</name>
</gene>